<accession>A0A7W8VEL8</accession>
<organism evidence="1 2">
    <name type="scientific">Nocardiopsis composta</name>
    <dbReference type="NCBI Taxonomy" id="157465"/>
    <lineage>
        <taxon>Bacteria</taxon>
        <taxon>Bacillati</taxon>
        <taxon>Actinomycetota</taxon>
        <taxon>Actinomycetes</taxon>
        <taxon>Streptosporangiales</taxon>
        <taxon>Nocardiopsidaceae</taxon>
        <taxon>Nocardiopsis</taxon>
    </lineage>
</organism>
<dbReference type="Proteomes" id="UP000572635">
    <property type="component" value="Unassembled WGS sequence"/>
</dbReference>
<evidence type="ECO:0000313" key="1">
    <source>
        <dbReference type="EMBL" id="MBB5433631.1"/>
    </source>
</evidence>
<gene>
    <name evidence="1" type="ORF">HDA36_003715</name>
</gene>
<evidence type="ECO:0000313" key="2">
    <source>
        <dbReference type="Proteomes" id="UP000572635"/>
    </source>
</evidence>
<reference evidence="1 2" key="1">
    <citation type="submission" date="2020-08" db="EMBL/GenBank/DDBJ databases">
        <title>Sequencing the genomes of 1000 actinobacteria strains.</title>
        <authorList>
            <person name="Klenk H.-P."/>
        </authorList>
    </citation>
    <scope>NUCLEOTIDE SEQUENCE [LARGE SCALE GENOMIC DNA]</scope>
    <source>
        <strain evidence="1 2">DSM 44551</strain>
    </source>
</reference>
<dbReference type="RefSeq" id="WP_246528290.1">
    <property type="nucleotide sequence ID" value="NZ_BAAAJD010000125.1"/>
</dbReference>
<proteinExistence type="predicted"/>
<dbReference type="AlphaFoldDB" id="A0A7W8VEL8"/>
<sequence length="118" mass="12989">MTAPRRRTAGRRRASPGAVIATDRHPCPELREAFGPRGWTFFRTGRGHEEPVVHAVFARTLPHSGALGLREHIAAPLSRLPDEVDRQAVAIEGHAKVCRKCSQIFEMACRSAMGTLLP</sequence>
<dbReference type="EMBL" id="JACHDB010000001">
    <property type="protein sequence ID" value="MBB5433631.1"/>
    <property type="molecule type" value="Genomic_DNA"/>
</dbReference>
<keyword evidence="2" id="KW-1185">Reference proteome</keyword>
<comment type="caution">
    <text evidence="1">The sequence shown here is derived from an EMBL/GenBank/DDBJ whole genome shotgun (WGS) entry which is preliminary data.</text>
</comment>
<protein>
    <submittedName>
        <fullName evidence="1">Uncharacterized protein</fullName>
    </submittedName>
</protein>
<name>A0A7W8VEL8_9ACTN</name>